<evidence type="ECO:0000256" key="3">
    <source>
        <dbReference type="ARBA" id="ARBA00012409"/>
    </source>
</evidence>
<proteinExistence type="inferred from homology"/>
<dbReference type="OrthoDB" id="1732493at2759"/>
<keyword evidence="8 14" id="KW-0547">Nucleotide-binding</keyword>
<dbReference type="GO" id="GO:0070985">
    <property type="term" value="C:transcription factor TFIIK complex"/>
    <property type="evidence" value="ECO:0007669"/>
    <property type="project" value="InterPro"/>
</dbReference>
<dbReference type="CDD" id="cd07841">
    <property type="entry name" value="STKc_CDK7"/>
    <property type="match status" value="1"/>
</dbReference>
<evidence type="ECO:0000259" key="17">
    <source>
        <dbReference type="PROSITE" id="PS50011"/>
    </source>
</evidence>
<dbReference type="STRING" id="564608.C1MQG0"/>
<keyword evidence="4 16" id="KW-0723">Serine/threonine-protein kinase</keyword>
<feature type="non-terminal residue" evidence="18">
    <location>
        <position position="301"/>
    </location>
</feature>
<evidence type="ECO:0000256" key="4">
    <source>
        <dbReference type="ARBA" id="ARBA00022527"/>
    </source>
</evidence>
<keyword evidence="9" id="KW-0418">Kinase</keyword>
<dbReference type="PROSITE" id="PS50011">
    <property type="entry name" value="PROTEIN_KINASE_DOM"/>
    <property type="match status" value="1"/>
</dbReference>
<comment type="similarity">
    <text evidence="2">Belongs to the protein kinase superfamily. CMGC Ser/Thr protein kinase family. CDC2/CDKX subfamily.</text>
</comment>
<dbReference type="AlphaFoldDB" id="C1MQG0"/>
<evidence type="ECO:0000313" key="18">
    <source>
        <dbReference type="EMBL" id="EEH58072.1"/>
    </source>
</evidence>
<feature type="binding site" evidence="14">
    <location>
        <begin position="9"/>
        <end position="17"/>
    </location>
    <ligand>
        <name>ATP</name>
        <dbReference type="ChEBI" id="CHEBI:30616"/>
    </ligand>
</feature>
<evidence type="ECO:0000256" key="13">
    <source>
        <dbReference type="PIRSR" id="PIRSR637770-1"/>
    </source>
</evidence>
<keyword evidence="5" id="KW-0597">Phosphoprotein</keyword>
<dbReference type="InterPro" id="IPR037770">
    <property type="entry name" value="CDK7"/>
</dbReference>
<dbReference type="GO" id="GO:0051301">
    <property type="term" value="P:cell division"/>
    <property type="evidence" value="ECO:0007669"/>
    <property type="project" value="UniProtKB-KW"/>
</dbReference>
<dbReference type="GO" id="GO:0005737">
    <property type="term" value="C:cytoplasm"/>
    <property type="evidence" value="ECO:0007669"/>
    <property type="project" value="TreeGrafter"/>
</dbReference>
<keyword evidence="19" id="KW-1185">Reference proteome</keyword>
<dbReference type="KEGG" id="mpp:MICPUCDRAFT_3997"/>
<dbReference type="InterPro" id="IPR000719">
    <property type="entry name" value="Prot_kinase_dom"/>
</dbReference>
<name>C1MQG0_MICPC</name>
<dbReference type="PROSITE" id="PS00107">
    <property type="entry name" value="PROTEIN_KINASE_ATP"/>
    <property type="match status" value="1"/>
</dbReference>
<evidence type="ECO:0000256" key="16">
    <source>
        <dbReference type="RuleBase" id="RU000304"/>
    </source>
</evidence>
<keyword evidence="12" id="KW-0131">Cell cycle</keyword>
<dbReference type="GO" id="GO:0045944">
    <property type="term" value="P:positive regulation of transcription by RNA polymerase II"/>
    <property type="evidence" value="ECO:0007669"/>
    <property type="project" value="TreeGrafter"/>
</dbReference>
<dbReference type="GeneID" id="9683189"/>
<dbReference type="FunFam" id="3.30.200.20:FF:000554">
    <property type="entry name" value="CMGC/CDK/CDK7 protein kinase"/>
    <property type="match status" value="1"/>
</dbReference>
<keyword evidence="10 14" id="KW-0067">ATP-binding</keyword>
<evidence type="ECO:0000256" key="8">
    <source>
        <dbReference type="ARBA" id="ARBA00022741"/>
    </source>
</evidence>
<dbReference type="SUPFAM" id="SSF56112">
    <property type="entry name" value="Protein kinase-like (PK-like)"/>
    <property type="match status" value="1"/>
</dbReference>
<dbReference type="InterPro" id="IPR011009">
    <property type="entry name" value="Kinase-like_dom_sf"/>
</dbReference>
<dbReference type="InterPro" id="IPR008271">
    <property type="entry name" value="Ser/Thr_kinase_AS"/>
</dbReference>
<feature type="active site" description="Proton acceptor" evidence="13">
    <location>
        <position position="125"/>
    </location>
</feature>
<organism evidence="19">
    <name type="scientific">Micromonas pusilla (strain CCMP1545)</name>
    <name type="common">Picoplanktonic green alga</name>
    <dbReference type="NCBI Taxonomy" id="564608"/>
    <lineage>
        <taxon>Eukaryota</taxon>
        <taxon>Viridiplantae</taxon>
        <taxon>Chlorophyta</taxon>
        <taxon>Mamiellophyceae</taxon>
        <taxon>Mamiellales</taxon>
        <taxon>Mamiellaceae</taxon>
        <taxon>Micromonas</taxon>
    </lineage>
</organism>
<evidence type="ECO:0000256" key="11">
    <source>
        <dbReference type="ARBA" id="ARBA00023242"/>
    </source>
</evidence>
<dbReference type="GO" id="GO:0008353">
    <property type="term" value="F:RNA polymerase II CTD heptapeptide repeat kinase activity"/>
    <property type="evidence" value="ECO:0007669"/>
    <property type="project" value="UniProtKB-EC"/>
</dbReference>
<dbReference type="InterPro" id="IPR050108">
    <property type="entry name" value="CDK"/>
</dbReference>
<reference evidence="18 19" key="1">
    <citation type="journal article" date="2009" name="Science">
        <title>Green evolution and dynamic adaptations revealed by genomes of the marine picoeukaryotes Micromonas.</title>
        <authorList>
            <person name="Worden A.Z."/>
            <person name="Lee J.H."/>
            <person name="Mock T."/>
            <person name="Rouze P."/>
            <person name="Simmons M.P."/>
            <person name="Aerts A.L."/>
            <person name="Allen A.E."/>
            <person name="Cuvelier M.L."/>
            <person name="Derelle E."/>
            <person name="Everett M.V."/>
            <person name="Foulon E."/>
            <person name="Grimwood J."/>
            <person name="Gundlach H."/>
            <person name="Henrissat B."/>
            <person name="Napoli C."/>
            <person name="McDonald S.M."/>
            <person name="Parker M.S."/>
            <person name="Rombauts S."/>
            <person name="Salamov A."/>
            <person name="Von Dassow P."/>
            <person name="Badger J.H."/>
            <person name="Coutinho P.M."/>
            <person name="Demir E."/>
            <person name="Dubchak I."/>
            <person name="Gentemann C."/>
            <person name="Eikrem W."/>
            <person name="Gready J.E."/>
            <person name="John U."/>
            <person name="Lanier W."/>
            <person name="Lindquist E.A."/>
            <person name="Lucas S."/>
            <person name="Mayer K.F."/>
            <person name="Moreau H."/>
            <person name="Not F."/>
            <person name="Otillar R."/>
            <person name="Panaud O."/>
            <person name="Pangilinan J."/>
            <person name="Paulsen I."/>
            <person name="Piegu B."/>
            <person name="Poliakov A."/>
            <person name="Robbens S."/>
            <person name="Schmutz J."/>
            <person name="Toulza E."/>
            <person name="Wyss T."/>
            <person name="Zelensky A."/>
            <person name="Zhou K."/>
            <person name="Armbrust E.V."/>
            <person name="Bhattacharya D."/>
            <person name="Goodenough U.W."/>
            <person name="Van de Peer Y."/>
            <person name="Grigoriev I.V."/>
        </authorList>
    </citation>
    <scope>NUCLEOTIDE SEQUENCE [LARGE SCALE GENOMIC DNA]</scope>
    <source>
        <strain evidence="18 19">CCMP1545</strain>
    </source>
</reference>
<keyword evidence="11" id="KW-0539">Nucleus</keyword>
<evidence type="ECO:0000256" key="6">
    <source>
        <dbReference type="ARBA" id="ARBA00022618"/>
    </source>
</evidence>
<feature type="non-terminal residue" evidence="18">
    <location>
        <position position="1"/>
    </location>
</feature>
<dbReference type="SMART" id="SM00220">
    <property type="entry name" value="S_TKc"/>
    <property type="match status" value="1"/>
</dbReference>
<dbReference type="GO" id="GO:0005524">
    <property type="term" value="F:ATP binding"/>
    <property type="evidence" value="ECO:0007669"/>
    <property type="project" value="UniProtKB-UniRule"/>
</dbReference>
<gene>
    <name evidence="18" type="primary">CDKD</name>
    <name evidence="18" type="ORF">MICPUCDRAFT_3997</name>
</gene>
<dbReference type="eggNOG" id="KOG0659">
    <property type="taxonomic scope" value="Eukaryota"/>
</dbReference>
<evidence type="ECO:0000256" key="14">
    <source>
        <dbReference type="PIRSR" id="PIRSR637770-2"/>
    </source>
</evidence>
<evidence type="ECO:0000256" key="7">
    <source>
        <dbReference type="ARBA" id="ARBA00022679"/>
    </source>
</evidence>
<evidence type="ECO:0000256" key="12">
    <source>
        <dbReference type="ARBA" id="ARBA00023306"/>
    </source>
</evidence>
<feature type="binding site" evidence="15">
    <location>
        <position position="33"/>
    </location>
    <ligand>
        <name>ATP</name>
        <dbReference type="ChEBI" id="CHEBI:30616"/>
    </ligand>
</feature>
<dbReference type="Gene3D" id="3.30.200.20">
    <property type="entry name" value="Phosphorylase Kinase, domain 1"/>
    <property type="match status" value="1"/>
</dbReference>
<evidence type="ECO:0000256" key="9">
    <source>
        <dbReference type="ARBA" id="ARBA00022777"/>
    </source>
</evidence>
<dbReference type="PROSITE" id="PS00108">
    <property type="entry name" value="PROTEIN_KINASE_ST"/>
    <property type="match status" value="1"/>
</dbReference>
<evidence type="ECO:0000256" key="5">
    <source>
        <dbReference type="ARBA" id="ARBA00022553"/>
    </source>
</evidence>
<dbReference type="EMBL" id="GG663738">
    <property type="protein sequence ID" value="EEH58072.1"/>
    <property type="molecule type" value="Genomic_DNA"/>
</dbReference>
<evidence type="ECO:0000256" key="10">
    <source>
        <dbReference type="ARBA" id="ARBA00022840"/>
    </source>
</evidence>
<dbReference type="Pfam" id="PF00069">
    <property type="entry name" value="Pkinase"/>
    <property type="match status" value="1"/>
</dbReference>
<dbReference type="RefSeq" id="XP_003058121.1">
    <property type="nucleotide sequence ID" value="XM_003058075.1"/>
</dbReference>
<evidence type="ECO:0000256" key="15">
    <source>
        <dbReference type="PROSITE-ProRule" id="PRU10141"/>
    </source>
</evidence>
<sequence>ERYIKGAVLGEGTFGVVTKAEDTLTRRHVAIKKIRLGKYKEGVNFTAIREIKLLMELRHPHVIELVDVFPHKRNLNLVFEMCESDLEAVVKDKFLPLGTPEVKSYVKMTLEAVAYCHASWVLHRDLKPNNLLIAPNGALKLADFGLARVFGSPNRRFTHQVFARWYRAPELLLGSKAYGPGVDMWAIGCVFAELMLRKPYFPGSSDIDQLGRIYAGLGTPTEENWPGHKNMPDYVEFSHGVAPPLRQLFTTAPPEALDLLQKLLAFDPNKRLSAADALKHAYFSSRPFATPFPDLPRPTQK</sequence>
<evidence type="ECO:0000256" key="1">
    <source>
        <dbReference type="ARBA" id="ARBA00004123"/>
    </source>
</evidence>
<dbReference type="FunFam" id="1.10.510.10:FF:000097">
    <property type="entry name" value="Putative cyclin-dependent kinase 7"/>
    <property type="match status" value="1"/>
</dbReference>
<dbReference type="PANTHER" id="PTHR24056:SF0">
    <property type="entry name" value="CYCLIN-DEPENDENT KINASE 7"/>
    <property type="match status" value="1"/>
</dbReference>
<comment type="subcellular location">
    <subcellularLocation>
        <location evidence="1">Nucleus</location>
    </subcellularLocation>
</comment>
<evidence type="ECO:0000256" key="2">
    <source>
        <dbReference type="ARBA" id="ARBA00006485"/>
    </source>
</evidence>
<keyword evidence="7" id="KW-0808">Transferase</keyword>
<dbReference type="OMA" id="CLESEYF"/>
<dbReference type="GO" id="GO:0004693">
    <property type="term" value="F:cyclin-dependent protein serine/threonine kinase activity"/>
    <property type="evidence" value="ECO:0007669"/>
    <property type="project" value="TreeGrafter"/>
</dbReference>
<feature type="binding site" evidence="14">
    <location>
        <position position="32"/>
    </location>
    <ligand>
        <name>ATP</name>
        <dbReference type="ChEBI" id="CHEBI:30616"/>
    </ligand>
</feature>
<dbReference type="InterPro" id="IPR017441">
    <property type="entry name" value="Protein_kinase_ATP_BS"/>
</dbReference>
<dbReference type="PANTHER" id="PTHR24056">
    <property type="entry name" value="CELL DIVISION PROTEIN KINASE"/>
    <property type="match status" value="1"/>
</dbReference>
<feature type="domain" description="Protein kinase" evidence="17">
    <location>
        <begin position="3"/>
        <end position="283"/>
    </location>
</feature>
<dbReference type="Gene3D" id="1.10.510.10">
    <property type="entry name" value="Transferase(Phosphotransferase) domain 1"/>
    <property type="match status" value="1"/>
</dbReference>
<dbReference type="Proteomes" id="UP000001876">
    <property type="component" value="Unassembled WGS sequence"/>
</dbReference>
<dbReference type="EC" id="2.7.11.23" evidence="3"/>
<protein>
    <recommendedName>
        <fullName evidence="3">[RNA-polymerase]-subunit kinase</fullName>
        <ecNumber evidence="3">2.7.11.23</ecNumber>
    </recommendedName>
</protein>
<keyword evidence="6" id="KW-0132">Cell division</keyword>
<accession>C1MQG0</accession>
<evidence type="ECO:0000313" key="19">
    <source>
        <dbReference type="Proteomes" id="UP000001876"/>
    </source>
</evidence>